<dbReference type="AlphaFoldDB" id="A0A7R9L998"/>
<evidence type="ECO:0000259" key="1">
    <source>
        <dbReference type="Pfam" id="PF00096"/>
    </source>
</evidence>
<dbReference type="EMBL" id="OC914910">
    <property type="protein sequence ID" value="CAD7637424.1"/>
    <property type="molecule type" value="Genomic_DNA"/>
</dbReference>
<evidence type="ECO:0000313" key="2">
    <source>
        <dbReference type="EMBL" id="CAD7637424.1"/>
    </source>
</evidence>
<organism evidence="2">
    <name type="scientific">Oppiella nova</name>
    <dbReference type="NCBI Taxonomy" id="334625"/>
    <lineage>
        <taxon>Eukaryota</taxon>
        <taxon>Metazoa</taxon>
        <taxon>Ecdysozoa</taxon>
        <taxon>Arthropoda</taxon>
        <taxon>Chelicerata</taxon>
        <taxon>Arachnida</taxon>
        <taxon>Acari</taxon>
        <taxon>Acariformes</taxon>
        <taxon>Sarcoptiformes</taxon>
        <taxon>Oribatida</taxon>
        <taxon>Brachypylina</taxon>
        <taxon>Oppioidea</taxon>
        <taxon>Oppiidae</taxon>
        <taxon>Oppiella</taxon>
    </lineage>
</organism>
<dbReference type="OrthoDB" id="654211at2759"/>
<evidence type="ECO:0000313" key="3">
    <source>
        <dbReference type="Proteomes" id="UP000728032"/>
    </source>
</evidence>
<dbReference type="EMBL" id="CAJPVJ010000085">
    <property type="protein sequence ID" value="CAG2160488.1"/>
    <property type="molecule type" value="Genomic_DNA"/>
</dbReference>
<dbReference type="SUPFAM" id="SSF57667">
    <property type="entry name" value="beta-beta-alpha zinc fingers"/>
    <property type="match status" value="1"/>
</dbReference>
<sequence length="69" mass="7945">MDCGKCFAQKSNLNHHKIIVKRFKCDYKGCDQGFAFKMGLICHKRVRLPAMHGLRQTIHTEISPKSTQI</sequence>
<feature type="domain" description="C2H2-type" evidence="1">
    <location>
        <begin position="2"/>
        <end position="17"/>
    </location>
</feature>
<accession>A0A7R9L998</accession>
<dbReference type="InterPro" id="IPR036236">
    <property type="entry name" value="Znf_C2H2_sf"/>
</dbReference>
<name>A0A7R9L998_9ACAR</name>
<reference evidence="2" key="1">
    <citation type="submission" date="2020-11" db="EMBL/GenBank/DDBJ databases">
        <authorList>
            <person name="Tran Van P."/>
        </authorList>
    </citation>
    <scope>NUCLEOTIDE SEQUENCE</scope>
</reference>
<dbReference type="Pfam" id="PF00096">
    <property type="entry name" value="zf-C2H2"/>
    <property type="match status" value="1"/>
</dbReference>
<dbReference type="Gene3D" id="3.30.160.60">
    <property type="entry name" value="Classic Zinc Finger"/>
    <property type="match status" value="1"/>
</dbReference>
<gene>
    <name evidence="2" type="ORF">ONB1V03_LOCUS808</name>
</gene>
<keyword evidence="3" id="KW-1185">Reference proteome</keyword>
<protein>
    <recommendedName>
        <fullName evidence="1">C2H2-type domain-containing protein</fullName>
    </recommendedName>
</protein>
<dbReference type="Proteomes" id="UP000728032">
    <property type="component" value="Unassembled WGS sequence"/>
</dbReference>
<dbReference type="InterPro" id="IPR013087">
    <property type="entry name" value="Znf_C2H2_type"/>
</dbReference>
<proteinExistence type="predicted"/>